<accession>A0A830CM62</accession>
<dbReference type="AlphaFoldDB" id="A0A830CM62"/>
<proteinExistence type="predicted"/>
<dbReference type="EMBL" id="BMAC01000479">
    <property type="protein sequence ID" value="GFP97274.1"/>
    <property type="molecule type" value="Genomic_DNA"/>
</dbReference>
<feature type="compositionally biased region" description="Basic and acidic residues" evidence="2">
    <location>
        <begin position="32"/>
        <end position="48"/>
    </location>
</feature>
<protein>
    <submittedName>
        <fullName evidence="3">Uncharacterized protein</fullName>
    </submittedName>
</protein>
<sequence length="324" mass="35963">MTLQRETAAKCAKMFAKKAPLIHYDRASPPISDRKRREKLSEKSSSFHDKGGMVAAEMLPRSRTLPDLLTESSGEDVTALVMHPKLTMLLLNVTIQRSLGAVREVMPLEATAEAFDHADLEATVEAASPTSIANLTNLPQPPAALHQTLYCLRRHPALRRPIRSNAADMRSNPRPWMIRCQPPPPPLLFTARTRRFQSPNVTRSFSTCPFTEKARLQIEAKAAKEARKKAEVEAGAEAKRKRELEREAARQAFSEGFCSDDQTNSSVNVMENDDDDSDICNEVFSAMNPQLPPQYPRKNVGQGCNRFVSSGAGKNYGLNSCEAK</sequence>
<feature type="coiled-coil region" evidence="1">
    <location>
        <begin position="213"/>
        <end position="247"/>
    </location>
</feature>
<evidence type="ECO:0000313" key="4">
    <source>
        <dbReference type="Proteomes" id="UP000653305"/>
    </source>
</evidence>
<comment type="caution">
    <text evidence="3">The sequence shown here is derived from an EMBL/GenBank/DDBJ whole genome shotgun (WGS) entry which is preliminary data.</text>
</comment>
<evidence type="ECO:0000256" key="1">
    <source>
        <dbReference type="SAM" id="Coils"/>
    </source>
</evidence>
<keyword evidence="1" id="KW-0175">Coiled coil</keyword>
<organism evidence="3 4">
    <name type="scientific">Phtheirospermum japonicum</name>
    <dbReference type="NCBI Taxonomy" id="374723"/>
    <lineage>
        <taxon>Eukaryota</taxon>
        <taxon>Viridiplantae</taxon>
        <taxon>Streptophyta</taxon>
        <taxon>Embryophyta</taxon>
        <taxon>Tracheophyta</taxon>
        <taxon>Spermatophyta</taxon>
        <taxon>Magnoliopsida</taxon>
        <taxon>eudicotyledons</taxon>
        <taxon>Gunneridae</taxon>
        <taxon>Pentapetalae</taxon>
        <taxon>asterids</taxon>
        <taxon>lamiids</taxon>
        <taxon>Lamiales</taxon>
        <taxon>Orobanchaceae</taxon>
        <taxon>Orobanchaceae incertae sedis</taxon>
        <taxon>Phtheirospermum</taxon>
    </lineage>
</organism>
<gene>
    <name evidence="3" type="ORF">PHJA_001871500</name>
</gene>
<feature type="region of interest" description="Disordered" evidence="2">
    <location>
        <begin position="26"/>
        <end position="48"/>
    </location>
</feature>
<keyword evidence="4" id="KW-1185">Reference proteome</keyword>
<evidence type="ECO:0000256" key="2">
    <source>
        <dbReference type="SAM" id="MobiDB-lite"/>
    </source>
</evidence>
<evidence type="ECO:0000313" key="3">
    <source>
        <dbReference type="EMBL" id="GFP97274.1"/>
    </source>
</evidence>
<dbReference type="Proteomes" id="UP000653305">
    <property type="component" value="Unassembled WGS sequence"/>
</dbReference>
<name>A0A830CM62_9LAMI</name>
<reference evidence="3" key="1">
    <citation type="submission" date="2020-07" db="EMBL/GenBank/DDBJ databases">
        <title>Ethylene signaling mediates host invasion by parasitic plants.</title>
        <authorList>
            <person name="Yoshida S."/>
        </authorList>
    </citation>
    <scope>NUCLEOTIDE SEQUENCE</scope>
    <source>
        <strain evidence="3">Okayama</strain>
    </source>
</reference>